<evidence type="ECO:0000313" key="1">
    <source>
        <dbReference type="EMBL" id="CDW83501.1"/>
    </source>
</evidence>
<dbReference type="GO" id="GO:0000387">
    <property type="term" value="P:spliceosomal snRNP assembly"/>
    <property type="evidence" value="ECO:0007669"/>
    <property type="project" value="InterPro"/>
</dbReference>
<organism evidence="1 2">
    <name type="scientific">Stylonychia lemnae</name>
    <name type="common">Ciliate</name>
    <dbReference type="NCBI Taxonomy" id="5949"/>
    <lineage>
        <taxon>Eukaryota</taxon>
        <taxon>Sar</taxon>
        <taxon>Alveolata</taxon>
        <taxon>Ciliophora</taxon>
        <taxon>Intramacronucleata</taxon>
        <taxon>Spirotrichea</taxon>
        <taxon>Stichotrichia</taxon>
        <taxon>Sporadotrichida</taxon>
        <taxon>Oxytrichidae</taxon>
        <taxon>Stylonychinae</taxon>
        <taxon>Stylonychia</taxon>
    </lineage>
</organism>
<protein>
    <submittedName>
        <fullName evidence="1">Uncharacterized protein</fullName>
    </submittedName>
</protein>
<evidence type="ECO:0000313" key="2">
    <source>
        <dbReference type="Proteomes" id="UP000039865"/>
    </source>
</evidence>
<dbReference type="InParanoid" id="A0A078ANJ5"/>
<name>A0A078ANJ5_STYLE</name>
<dbReference type="AlphaFoldDB" id="A0A078ANJ5"/>
<dbReference type="EMBL" id="CCKQ01011901">
    <property type="protein sequence ID" value="CDW83501.1"/>
    <property type="molecule type" value="Genomic_DNA"/>
</dbReference>
<reference evidence="1 2" key="1">
    <citation type="submission" date="2014-06" db="EMBL/GenBank/DDBJ databases">
        <authorList>
            <person name="Swart Estienne"/>
        </authorList>
    </citation>
    <scope>NUCLEOTIDE SEQUENCE [LARGE SCALE GENOMIC DNA]</scope>
    <source>
        <strain evidence="1 2">130c</strain>
    </source>
</reference>
<dbReference type="InterPro" id="IPR035426">
    <property type="entry name" value="Gemin2/Brr1"/>
</dbReference>
<proteinExistence type="predicted"/>
<sequence>MKNNRSPDKKEEEKLIRPALPLDQQFKDDEYELPEGDMEAIQYLMSVRQQAEEKEEVYKSKNYHLYLSNTQTQNGGNIYQSQRMSLTQSIFQPSEILVNEQSIYQDRDIVVGSNTYDKNKNSLWDLEWVKLLLDQRIQTRAQLLQLQKQIPKAQRYINADVYFEYLEKQTNYEDKIVVLASEVVLQEIFGIFAIERQCDWLEKKQIPELDLKIIYGLLCLLEKPLLPDQAADLNHLLSILLKFRQQLKVEIQQDADKLSMLDINIALITEYFDQRFK</sequence>
<dbReference type="Pfam" id="PF04938">
    <property type="entry name" value="SIP1"/>
    <property type="match status" value="1"/>
</dbReference>
<dbReference type="Proteomes" id="UP000039865">
    <property type="component" value="Unassembled WGS sequence"/>
</dbReference>
<accession>A0A078ANJ5</accession>
<dbReference type="Gene3D" id="1.20.58.1070">
    <property type="match status" value="1"/>
</dbReference>
<keyword evidence="2" id="KW-1185">Reference proteome</keyword>
<gene>
    <name evidence="1" type="primary">Contig6347.g6800</name>
    <name evidence="1" type="ORF">STYLEM_12549</name>
</gene>